<dbReference type="Gene3D" id="2.30.110.10">
    <property type="entry name" value="Electron Transport, Fmn-binding Protein, Chain A"/>
    <property type="match status" value="1"/>
</dbReference>
<name>A0ABV9XUG1_9PSEU</name>
<dbReference type="RefSeq" id="WP_344041410.1">
    <property type="nucleotide sequence ID" value="NZ_BAAAKE010000028.1"/>
</dbReference>
<dbReference type="InterPro" id="IPR012349">
    <property type="entry name" value="Split_barrel_FMN-bd"/>
</dbReference>
<comment type="caution">
    <text evidence="1">The sequence shown here is derived from an EMBL/GenBank/DDBJ whole genome shotgun (WGS) entry which is preliminary data.</text>
</comment>
<organism evidence="1 2">
    <name type="scientific">Saccharothrix xinjiangensis</name>
    <dbReference type="NCBI Taxonomy" id="204798"/>
    <lineage>
        <taxon>Bacteria</taxon>
        <taxon>Bacillati</taxon>
        <taxon>Actinomycetota</taxon>
        <taxon>Actinomycetes</taxon>
        <taxon>Pseudonocardiales</taxon>
        <taxon>Pseudonocardiaceae</taxon>
        <taxon>Saccharothrix</taxon>
    </lineage>
</organism>
<evidence type="ECO:0000313" key="2">
    <source>
        <dbReference type="Proteomes" id="UP001595833"/>
    </source>
</evidence>
<reference evidence="2" key="1">
    <citation type="journal article" date="2019" name="Int. J. Syst. Evol. Microbiol.">
        <title>The Global Catalogue of Microorganisms (GCM) 10K type strain sequencing project: providing services to taxonomists for standard genome sequencing and annotation.</title>
        <authorList>
            <consortium name="The Broad Institute Genomics Platform"/>
            <consortium name="The Broad Institute Genome Sequencing Center for Infectious Disease"/>
            <person name="Wu L."/>
            <person name="Ma J."/>
        </authorList>
    </citation>
    <scope>NUCLEOTIDE SEQUENCE [LARGE SCALE GENOMIC DNA]</scope>
    <source>
        <strain evidence="2">KCTC 12848</strain>
    </source>
</reference>
<sequence length="138" mass="15126">MEQGGAMHDAAGLQVLARDECLRLLGSTAVGRLVYTDRALPVVHPVVYVLDGECVVLRVPEGSATLVARDTIVAFQIDEVAPDLSKGWSVMGVGHVTEVDDEHRLTRLRRLPLPSRGWGDHDHYLVVDLEVLSGRRIP</sequence>
<keyword evidence="1" id="KW-0560">Oxidoreductase</keyword>
<dbReference type="Pfam" id="PF12900">
    <property type="entry name" value="Pyridox_ox_2"/>
    <property type="match status" value="1"/>
</dbReference>
<accession>A0ABV9XUG1</accession>
<dbReference type="InterPro" id="IPR024747">
    <property type="entry name" value="Pyridox_Oxase-rel"/>
</dbReference>
<dbReference type="Proteomes" id="UP001595833">
    <property type="component" value="Unassembled WGS sequence"/>
</dbReference>
<keyword evidence="2" id="KW-1185">Reference proteome</keyword>
<dbReference type="SUPFAM" id="SSF50475">
    <property type="entry name" value="FMN-binding split barrel"/>
    <property type="match status" value="1"/>
</dbReference>
<dbReference type="EMBL" id="JBHSJB010000005">
    <property type="protein sequence ID" value="MFC5053142.1"/>
    <property type="molecule type" value="Genomic_DNA"/>
</dbReference>
<protein>
    <submittedName>
        <fullName evidence="1">Pyridoxamine 5'-phosphate oxidase family protein</fullName>
        <ecNumber evidence="1">1.-.-.-</ecNumber>
    </submittedName>
</protein>
<dbReference type="EC" id="1.-.-.-" evidence="1"/>
<evidence type="ECO:0000313" key="1">
    <source>
        <dbReference type="EMBL" id="MFC5053142.1"/>
    </source>
</evidence>
<dbReference type="GO" id="GO:0016491">
    <property type="term" value="F:oxidoreductase activity"/>
    <property type="evidence" value="ECO:0007669"/>
    <property type="project" value="UniProtKB-KW"/>
</dbReference>
<proteinExistence type="predicted"/>
<gene>
    <name evidence="1" type="ORF">ACFPFM_05140</name>
</gene>